<feature type="repeat" description="ANK" evidence="3">
    <location>
        <begin position="185"/>
        <end position="209"/>
    </location>
</feature>
<dbReference type="Pfam" id="PF00023">
    <property type="entry name" value="Ank"/>
    <property type="match status" value="1"/>
</dbReference>
<evidence type="ECO:0000313" key="4">
    <source>
        <dbReference type="EMBL" id="KAK0439044.1"/>
    </source>
</evidence>
<keyword evidence="1" id="KW-0677">Repeat</keyword>
<keyword evidence="2 3" id="KW-0040">ANK repeat</keyword>
<dbReference type="RefSeq" id="XP_060323114.1">
    <property type="nucleotide sequence ID" value="XM_060466566.1"/>
</dbReference>
<feature type="non-terminal residue" evidence="4">
    <location>
        <position position="1"/>
    </location>
</feature>
<proteinExistence type="predicted"/>
<evidence type="ECO:0000313" key="5">
    <source>
        <dbReference type="Proteomes" id="UP001175211"/>
    </source>
</evidence>
<dbReference type="InterPro" id="IPR002110">
    <property type="entry name" value="Ankyrin_rpt"/>
</dbReference>
<dbReference type="PANTHER" id="PTHR24198">
    <property type="entry name" value="ANKYRIN REPEAT AND PROTEIN KINASE DOMAIN-CONTAINING PROTEIN"/>
    <property type="match status" value="1"/>
</dbReference>
<evidence type="ECO:0000256" key="3">
    <source>
        <dbReference type="PROSITE-ProRule" id="PRU00023"/>
    </source>
</evidence>
<accession>A0AA39JCY1</accession>
<dbReference type="Pfam" id="PF12796">
    <property type="entry name" value="Ank_2"/>
    <property type="match status" value="2"/>
</dbReference>
<dbReference type="AlphaFoldDB" id="A0AA39JCY1"/>
<evidence type="ECO:0000256" key="1">
    <source>
        <dbReference type="ARBA" id="ARBA00022737"/>
    </source>
</evidence>
<dbReference type="Proteomes" id="UP001175211">
    <property type="component" value="Unassembled WGS sequence"/>
</dbReference>
<evidence type="ECO:0000256" key="2">
    <source>
        <dbReference type="ARBA" id="ARBA00023043"/>
    </source>
</evidence>
<protein>
    <submittedName>
        <fullName evidence="4">Ankyrin repeat-containing domain protein</fullName>
    </submittedName>
</protein>
<gene>
    <name evidence="4" type="ORF">EV420DRAFT_1234316</name>
</gene>
<dbReference type="PROSITE" id="PS50297">
    <property type="entry name" value="ANK_REP_REGION"/>
    <property type="match status" value="2"/>
</dbReference>
<organism evidence="4 5">
    <name type="scientific">Armillaria tabescens</name>
    <name type="common">Ringless honey mushroom</name>
    <name type="synonym">Agaricus tabescens</name>
    <dbReference type="NCBI Taxonomy" id="1929756"/>
    <lineage>
        <taxon>Eukaryota</taxon>
        <taxon>Fungi</taxon>
        <taxon>Dikarya</taxon>
        <taxon>Basidiomycota</taxon>
        <taxon>Agaricomycotina</taxon>
        <taxon>Agaricomycetes</taxon>
        <taxon>Agaricomycetidae</taxon>
        <taxon>Agaricales</taxon>
        <taxon>Marasmiineae</taxon>
        <taxon>Physalacriaceae</taxon>
        <taxon>Desarmillaria</taxon>
    </lineage>
</organism>
<dbReference type="InterPro" id="IPR036770">
    <property type="entry name" value="Ankyrin_rpt-contain_sf"/>
</dbReference>
<dbReference type="PANTHER" id="PTHR24198:SF165">
    <property type="entry name" value="ANKYRIN REPEAT-CONTAINING PROTEIN-RELATED"/>
    <property type="match status" value="1"/>
</dbReference>
<feature type="non-terminal residue" evidence="4">
    <location>
        <position position="254"/>
    </location>
</feature>
<dbReference type="Gene3D" id="1.25.40.20">
    <property type="entry name" value="Ankyrin repeat-containing domain"/>
    <property type="match status" value="3"/>
</dbReference>
<dbReference type="SUPFAM" id="SSF48403">
    <property type="entry name" value="Ankyrin repeat"/>
    <property type="match status" value="1"/>
</dbReference>
<dbReference type="PROSITE" id="PS50088">
    <property type="entry name" value="ANK_REPEAT"/>
    <property type="match status" value="2"/>
</dbReference>
<sequence length="254" mass="27776">HYGLAHVMKMLVDEGVDLQEENTLCIAARAGQLDIVNMLLSRDDVDVNQADKVTYLDFHRHYGSFNPISYQLAMYGNPETRAISCTPLIAAASNGHEEIVKALLESKDMKSLNMLPPSGPTALSAAVLGNHIEVVKLLLSQPGIDTSIRFKYQTPLILATRKGRGDIVKIFLEREDDDPNTPGDNGFTALHTAALSGQYGVVEMLLKSGRMDVNRTDSKGRTALYLAAYLGNAHIVKRLLDHTGIDIMVKDSDG</sequence>
<comment type="caution">
    <text evidence="4">The sequence shown here is derived from an EMBL/GenBank/DDBJ whole genome shotgun (WGS) entry which is preliminary data.</text>
</comment>
<feature type="repeat" description="ANK" evidence="3">
    <location>
        <begin position="219"/>
        <end position="252"/>
    </location>
</feature>
<dbReference type="EMBL" id="JAUEPS010000091">
    <property type="protein sequence ID" value="KAK0439044.1"/>
    <property type="molecule type" value="Genomic_DNA"/>
</dbReference>
<name>A0AA39JCY1_ARMTA</name>
<reference evidence="4" key="1">
    <citation type="submission" date="2023-06" db="EMBL/GenBank/DDBJ databases">
        <authorList>
            <consortium name="Lawrence Berkeley National Laboratory"/>
            <person name="Ahrendt S."/>
            <person name="Sahu N."/>
            <person name="Indic B."/>
            <person name="Wong-Bajracharya J."/>
            <person name="Merenyi Z."/>
            <person name="Ke H.-M."/>
            <person name="Monk M."/>
            <person name="Kocsube S."/>
            <person name="Drula E."/>
            <person name="Lipzen A."/>
            <person name="Balint B."/>
            <person name="Henrissat B."/>
            <person name="Andreopoulos B."/>
            <person name="Martin F.M."/>
            <person name="Harder C.B."/>
            <person name="Rigling D."/>
            <person name="Ford K.L."/>
            <person name="Foster G.D."/>
            <person name="Pangilinan J."/>
            <person name="Papanicolaou A."/>
            <person name="Barry K."/>
            <person name="LaButti K."/>
            <person name="Viragh M."/>
            <person name="Koriabine M."/>
            <person name="Yan M."/>
            <person name="Riley R."/>
            <person name="Champramary S."/>
            <person name="Plett K.L."/>
            <person name="Tsai I.J."/>
            <person name="Slot J."/>
            <person name="Sipos G."/>
            <person name="Plett J."/>
            <person name="Nagy L.G."/>
            <person name="Grigoriev I.V."/>
        </authorList>
    </citation>
    <scope>NUCLEOTIDE SEQUENCE</scope>
    <source>
        <strain evidence="4">CCBAS 213</strain>
    </source>
</reference>
<dbReference type="SMART" id="SM00248">
    <property type="entry name" value="ANK"/>
    <property type="match status" value="6"/>
</dbReference>
<dbReference type="GeneID" id="85350114"/>
<keyword evidence="5" id="KW-1185">Reference proteome</keyword>